<dbReference type="AlphaFoldDB" id="A0A4Y2NHU9"/>
<gene>
    <name evidence="1" type="ORF">AVEN_155883_1</name>
</gene>
<comment type="caution">
    <text evidence="1">The sequence shown here is derived from an EMBL/GenBank/DDBJ whole genome shotgun (WGS) entry which is preliminary data.</text>
</comment>
<name>A0A4Y2NHU9_ARAVE</name>
<proteinExistence type="predicted"/>
<protein>
    <submittedName>
        <fullName evidence="1">Uncharacterized protein</fullName>
    </submittedName>
</protein>
<keyword evidence="2" id="KW-1185">Reference proteome</keyword>
<dbReference type="Proteomes" id="UP000499080">
    <property type="component" value="Unassembled WGS sequence"/>
</dbReference>
<evidence type="ECO:0000313" key="2">
    <source>
        <dbReference type="Proteomes" id="UP000499080"/>
    </source>
</evidence>
<sequence length="111" mass="12570">MDFKNFGRQSCEQPEFEVIYPHTLSNRAMWSRVFLKFPFNSNEGQSEAFGIVMFSFPREKSLVPFTSTASQQHLVVIKKTFAKVIAATGERPHCTGINTCQRAHLGRLSGD</sequence>
<evidence type="ECO:0000313" key="1">
    <source>
        <dbReference type="EMBL" id="GBN38472.1"/>
    </source>
</evidence>
<reference evidence="1 2" key="1">
    <citation type="journal article" date="2019" name="Sci. Rep.">
        <title>Orb-weaving spider Araneus ventricosus genome elucidates the spidroin gene catalogue.</title>
        <authorList>
            <person name="Kono N."/>
            <person name="Nakamura H."/>
            <person name="Ohtoshi R."/>
            <person name="Moran D.A.P."/>
            <person name="Shinohara A."/>
            <person name="Yoshida Y."/>
            <person name="Fujiwara M."/>
            <person name="Mori M."/>
            <person name="Tomita M."/>
            <person name="Arakawa K."/>
        </authorList>
    </citation>
    <scope>NUCLEOTIDE SEQUENCE [LARGE SCALE GENOMIC DNA]</scope>
</reference>
<accession>A0A4Y2NHU9</accession>
<dbReference type="EMBL" id="BGPR01127968">
    <property type="protein sequence ID" value="GBN38472.1"/>
    <property type="molecule type" value="Genomic_DNA"/>
</dbReference>
<organism evidence="1 2">
    <name type="scientific">Araneus ventricosus</name>
    <name type="common">Orbweaver spider</name>
    <name type="synonym">Epeira ventricosa</name>
    <dbReference type="NCBI Taxonomy" id="182803"/>
    <lineage>
        <taxon>Eukaryota</taxon>
        <taxon>Metazoa</taxon>
        <taxon>Ecdysozoa</taxon>
        <taxon>Arthropoda</taxon>
        <taxon>Chelicerata</taxon>
        <taxon>Arachnida</taxon>
        <taxon>Araneae</taxon>
        <taxon>Araneomorphae</taxon>
        <taxon>Entelegynae</taxon>
        <taxon>Araneoidea</taxon>
        <taxon>Araneidae</taxon>
        <taxon>Araneus</taxon>
    </lineage>
</organism>